<feature type="domain" description="Aldehyde dehydrogenase" evidence="4">
    <location>
        <begin position="54"/>
        <end position="493"/>
    </location>
</feature>
<dbReference type="PANTHER" id="PTHR43521">
    <property type="entry name" value="ALPHA-AMINOADIPIC SEMIALDEHYDE DEHYDROGENASE"/>
    <property type="match status" value="1"/>
</dbReference>
<keyword evidence="2" id="KW-0560">Oxidoreductase</keyword>
<dbReference type="InterPro" id="IPR015590">
    <property type="entry name" value="Aldehyde_DH_dom"/>
</dbReference>
<dbReference type="GO" id="GO:0004029">
    <property type="term" value="F:aldehyde dehydrogenase (NAD+) activity"/>
    <property type="evidence" value="ECO:0007669"/>
    <property type="project" value="InterPro"/>
</dbReference>
<evidence type="ECO:0000259" key="4">
    <source>
        <dbReference type="Pfam" id="PF00171"/>
    </source>
</evidence>
<dbReference type="SUPFAM" id="SSF53720">
    <property type="entry name" value="ALDH-like"/>
    <property type="match status" value="1"/>
</dbReference>
<reference evidence="5" key="1">
    <citation type="submission" date="2021-01" db="EMBL/GenBank/DDBJ databases">
        <authorList>
            <person name="Corre E."/>
            <person name="Pelletier E."/>
            <person name="Niang G."/>
            <person name="Scheremetjew M."/>
            <person name="Finn R."/>
            <person name="Kale V."/>
            <person name="Holt S."/>
            <person name="Cochrane G."/>
            <person name="Meng A."/>
            <person name="Brown T."/>
            <person name="Cohen L."/>
        </authorList>
    </citation>
    <scope>NUCLEOTIDE SEQUENCE</scope>
    <source>
        <strain evidence="5">CCMP1243</strain>
    </source>
</reference>
<gene>
    <name evidence="5" type="ORF">RMAR1173_LOCUS9109</name>
</gene>
<dbReference type="InterPro" id="IPR044638">
    <property type="entry name" value="ALDH7A1-like"/>
</dbReference>
<dbReference type="InterPro" id="IPR016163">
    <property type="entry name" value="Ald_DH_C"/>
</dbReference>
<dbReference type="InterPro" id="IPR016162">
    <property type="entry name" value="Ald_DH_N"/>
</dbReference>
<dbReference type="PANTHER" id="PTHR43521:SF7">
    <property type="entry name" value="DELTA-1-PYRROLINE-5-CARBOXYLATE DEHYDROGENASE 12A1, MITOCHONDRIAL"/>
    <property type="match status" value="1"/>
</dbReference>
<comment type="similarity">
    <text evidence="1">Belongs to the aldehyde dehydrogenase family.</text>
</comment>
<dbReference type="InterPro" id="IPR016160">
    <property type="entry name" value="Ald_DH_CS_CYS"/>
</dbReference>
<keyword evidence="3" id="KW-0520">NAD</keyword>
<evidence type="ECO:0000256" key="3">
    <source>
        <dbReference type="ARBA" id="ARBA00023027"/>
    </source>
</evidence>
<protein>
    <recommendedName>
        <fullName evidence="4">Aldehyde dehydrogenase domain-containing protein</fullName>
    </recommendedName>
</protein>
<dbReference type="EMBL" id="HBHJ01013937">
    <property type="protein sequence ID" value="CAD9683849.1"/>
    <property type="molecule type" value="Transcribed_RNA"/>
</dbReference>
<evidence type="ECO:0000256" key="2">
    <source>
        <dbReference type="ARBA" id="ARBA00023002"/>
    </source>
</evidence>
<name>A0A7S2WEC8_9STRA</name>
<dbReference type="FunFam" id="3.40.605.10:FF:000019">
    <property type="entry name" value="probable aldehyde dehydrogenase"/>
    <property type="match status" value="1"/>
</dbReference>
<dbReference type="AlphaFoldDB" id="A0A7S2WEC8"/>
<dbReference type="Gene3D" id="3.40.309.10">
    <property type="entry name" value="Aldehyde Dehydrogenase, Chain A, domain 2"/>
    <property type="match status" value="1"/>
</dbReference>
<evidence type="ECO:0000256" key="1">
    <source>
        <dbReference type="ARBA" id="ARBA00009986"/>
    </source>
</evidence>
<dbReference type="InterPro" id="IPR016161">
    <property type="entry name" value="Ald_DH/histidinol_DH"/>
</dbReference>
<proteinExistence type="inferred from homology"/>
<accession>A0A7S2WEC8</accession>
<dbReference type="Pfam" id="PF00171">
    <property type="entry name" value="Aldedh"/>
    <property type="match status" value="1"/>
</dbReference>
<evidence type="ECO:0000313" key="5">
    <source>
        <dbReference type="EMBL" id="CAD9683849.1"/>
    </source>
</evidence>
<dbReference type="PROSITE" id="PS00070">
    <property type="entry name" value="ALDEHYDE_DEHYDR_CYS"/>
    <property type="match status" value="1"/>
</dbReference>
<organism evidence="5">
    <name type="scientific">Rhizochromulina marina</name>
    <dbReference type="NCBI Taxonomy" id="1034831"/>
    <lineage>
        <taxon>Eukaryota</taxon>
        <taxon>Sar</taxon>
        <taxon>Stramenopiles</taxon>
        <taxon>Ochrophyta</taxon>
        <taxon>Dictyochophyceae</taxon>
        <taxon>Rhizochromulinales</taxon>
        <taxon>Rhizochromulina</taxon>
    </lineage>
</organism>
<dbReference type="Gene3D" id="3.40.605.10">
    <property type="entry name" value="Aldehyde Dehydrogenase, Chain A, domain 1"/>
    <property type="match status" value="1"/>
</dbReference>
<sequence>MLSMRAVRIKALGQRPAVLRRCLHAAVSDFATVDPVTLSPSTPHTVLNLVQGQWTKPSRTSPVPDPMTGETFMQVSDTSPDELAPFVESLRAVPKSGLHNPLKNNDRYLLYGEISAKAAAMLRDKEVEDYFTKLIQRVAPKSDTQARAEVSISRIFLENFSGDQPRFLARSFAVAGDHMGQISNGYRWPYGPVALITPFNFPLEIPILQLMGALYMGNKVVLKGDSKNSVIMEQMLRLLHHCGMPMEDVDFINNQDGKTMHQLLLEAEPRMTLFTGSSRVAEILAKDLRGKIKIEDAGFDWKILGPDVGDEEYVAWQCDQDAYAYSGQKCSAQSVLFAHTNWVKSGVFEKMEALAARRNLNDLTVGPVLSVTSATFQAHVARLLEIPGARVQFGGELLQGHSVPECYGCWQPTAVFVPLEEMVKPEHFEACTTEIFGPFQVVTEYTDESLPLVLDALERMHAHLTAAVVSNDVLFRNAVLGSTVNGTTYAGRRARTTGAPQNHWFGPAGDPRGAGIGTPEAIKLVWSCHREIIIDEGPLPNGWTTPKAT</sequence>